<dbReference type="InterPro" id="IPR016642">
    <property type="entry name" value="26S_Psome_Rpn2"/>
</dbReference>
<evidence type="ECO:0000259" key="6">
    <source>
        <dbReference type="Pfam" id="PF18004"/>
    </source>
</evidence>
<dbReference type="Pfam" id="PF13646">
    <property type="entry name" value="HEAT_2"/>
    <property type="match status" value="1"/>
</dbReference>
<dbReference type="InterPro" id="IPR016024">
    <property type="entry name" value="ARM-type_fold"/>
</dbReference>
<feature type="domain" description="26S proteasome non-ATPase regulatory subunit 1/RPN2 N-terminal" evidence="7">
    <location>
        <begin position="8"/>
        <end position="337"/>
    </location>
</feature>
<evidence type="ECO:0000256" key="1">
    <source>
        <dbReference type="ARBA" id="ARBA00006308"/>
    </source>
</evidence>
<evidence type="ECO:0000256" key="5">
    <source>
        <dbReference type="SAM" id="MobiDB-lite"/>
    </source>
</evidence>
<evidence type="ECO:0000256" key="2">
    <source>
        <dbReference type="ARBA" id="ARBA00022737"/>
    </source>
</evidence>
<dbReference type="PIRSF" id="PIRSF015947">
    <property type="entry name" value="26S_Psome_Rpn2"/>
    <property type="match status" value="1"/>
</dbReference>
<dbReference type="SUPFAM" id="SSF48371">
    <property type="entry name" value="ARM repeat"/>
    <property type="match status" value="1"/>
</dbReference>
<dbReference type="InterPro" id="IPR011989">
    <property type="entry name" value="ARM-like"/>
</dbReference>
<dbReference type="PANTHER" id="PTHR10943">
    <property type="entry name" value="26S PROTEASOME NON-ATPASE REGULATORY SUBUNIT"/>
    <property type="match status" value="1"/>
</dbReference>
<organism evidence="8 9">
    <name type="scientific">Vanrija albida</name>
    <dbReference type="NCBI Taxonomy" id="181172"/>
    <lineage>
        <taxon>Eukaryota</taxon>
        <taxon>Fungi</taxon>
        <taxon>Dikarya</taxon>
        <taxon>Basidiomycota</taxon>
        <taxon>Agaricomycotina</taxon>
        <taxon>Tremellomycetes</taxon>
        <taxon>Trichosporonales</taxon>
        <taxon>Trichosporonaceae</taxon>
        <taxon>Vanrija</taxon>
    </lineage>
</organism>
<dbReference type="Pfam" id="PF21505">
    <property type="entry name" value="RPN2_N"/>
    <property type="match status" value="1"/>
</dbReference>
<accession>A0ABR3Q1R8</accession>
<dbReference type="GeneID" id="95986526"/>
<keyword evidence="9" id="KW-1185">Reference proteome</keyword>
<feature type="region of interest" description="Disordered" evidence="5">
    <location>
        <begin position="809"/>
        <end position="914"/>
    </location>
</feature>
<sequence>MPVATVTTSAAGSLALLKDDDRDVRVYALEYLLSIVPQFWAEISEELPYIESLADPQVSELPAEARPLAALLCSKVFFYLGERDEAVEFALRASAAFEKEPYGEFKETIIAGCVDRAIADTNAGNKVDSRLEEIVDGVIRQGSSDGAKLAIGLALSLRRLNLIEAIYLQSTAPSEASSSKAVERKSADGILHDEGLLRYILAETIGGAGGSDAWPDSFRRDLLSLLLKLFQSTTPSDYNSITQIWVQLGDAAAAGAGIVDLLNKGGDRGRLEAYQIAFDVTDMAPQSFLETLRTKIGESGWGPEGQSGTEEERTNLEDILNGSRIAELSINFLKKHNQTDMSILKVTKDSLEDRYSIYHSAITFTNAYAHCGTTSDRFLRENLDWLGRASNWAKFSATAALGLIHRGSYINGVRVVRPYLPGGAAPSKFSEGGALFALGLIYTGRKEGAEAELRKGLSDVNDPIVQHGAALGLGVSALATGDEDIYDELKAILFQDNATSSEAAGYAMGLVMLGQPSERVLDELIAYAGETQHEKIVRGVAIGTALIMYGKRTAADAVIDKFTKSNDAILRYGGMFVYALAYVGTGDNKVIKQLLHFAVSDVNDDVRRAAVIALGFVLFRNHTQVPRIVQLLAESYNPHVRHGATLALGISCAGTGLEAAIDMLEPMTRDPVDFVRQGAYIALAMILIQQTESQTPKVKEIRELFAKVVTDKHEDPMARFGASLAQGIIDAGGRNMTISLATRAGTPDMKAIVGMVLFVQFWYWFPLAHFLGLTFQPTTIIAVDDKLRIPKVDFVSWAKPSKFDYPQTAKPVAEKKKEKFNPAVLSTTAKQQARLKSKKAEQGEAMDTDDKPEASSSKTESKDKESKPIEPPQAVVSNMSRITPQQLPYVTGPFDPSSVASASTSTGATVSTEALAPPKKGRYLPIRGVGDADAFQADKAAAGRARVGWSGKILLVSDTKPDAEGEYIELDASLWPRDAQDEPAAAAAPEPAAAAPSAAAAAAAGLNWDGAIPAAFEYEFED</sequence>
<evidence type="ECO:0000313" key="9">
    <source>
        <dbReference type="Proteomes" id="UP001565368"/>
    </source>
</evidence>
<feature type="compositionally biased region" description="Polar residues" evidence="5">
    <location>
        <begin position="875"/>
        <end position="888"/>
    </location>
</feature>
<keyword evidence="3 4" id="KW-0647">Proteasome</keyword>
<evidence type="ECO:0000256" key="3">
    <source>
        <dbReference type="ARBA" id="ARBA00022942"/>
    </source>
</evidence>
<feature type="domain" description="26S proteasome regulatory subunit RPN2 C-terminal" evidence="6">
    <location>
        <begin position="778"/>
        <end position="891"/>
    </location>
</feature>
<dbReference type="Pfam" id="PF18004">
    <property type="entry name" value="RPN2_C"/>
    <property type="match status" value="1"/>
</dbReference>
<name>A0ABR3Q1R8_9TREE</name>
<evidence type="ECO:0000313" key="8">
    <source>
        <dbReference type="EMBL" id="KAL1408670.1"/>
    </source>
</evidence>
<gene>
    <name evidence="8" type="primary">RPN2</name>
    <name evidence="8" type="ORF">Q8F55_005483</name>
</gene>
<dbReference type="Proteomes" id="UP001565368">
    <property type="component" value="Unassembled WGS sequence"/>
</dbReference>
<protein>
    <recommendedName>
        <fullName evidence="4">26S proteasome regulatory subunit RPN2</fullName>
    </recommendedName>
</protein>
<dbReference type="GO" id="GO:0000502">
    <property type="term" value="C:proteasome complex"/>
    <property type="evidence" value="ECO:0007669"/>
    <property type="project" value="UniProtKB-KW"/>
</dbReference>
<keyword evidence="2" id="KW-0677">Repeat</keyword>
<comment type="similarity">
    <text evidence="1 4">Belongs to the proteasome subunit S1 family.</text>
</comment>
<feature type="compositionally biased region" description="Basic and acidic residues" evidence="5">
    <location>
        <begin position="838"/>
        <end position="868"/>
    </location>
</feature>
<evidence type="ECO:0000256" key="4">
    <source>
        <dbReference type="PIRNR" id="PIRNR015947"/>
    </source>
</evidence>
<proteinExistence type="inferred from homology"/>
<comment type="caution">
    <text evidence="8">The sequence shown here is derived from an EMBL/GenBank/DDBJ whole genome shotgun (WGS) entry which is preliminary data.</text>
</comment>
<dbReference type="Gene3D" id="1.25.10.10">
    <property type="entry name" value="Leucine-rich Repeat Variant"/>
    <property type="match status" value="1"/>
</dbReference>
<dbReference type="InterPro" id="IPR048570">
    <property type="entry name" value="PSMD1_RPN2_N"/>
</dbReference>
<comment type="function">
    <text evidence="4">Acts as a regulatory subunit of the 26S proteasome which is involved in the ATP-dependent degradation of ubiquitinated proteins.</text>
</comment>
<dbReference type="InterPro" id="IPR040623">
    <property type="entry name" value="RPN2_C"/>
</dbReference>
<evidence type="ECO:0000259" key="7">
    <source>
        <dbReference type="Pfam" id="PF21505"/>
    </source>
</evidence>
<dbReference type="EMBL" id="JBBXJM010000004">
    <property type="protein sequence ID" value="KAL1408670.1"/>
    <property type="molecule type" value="Genomic_DNA"/>
</dbReference>
<reference evidence="8 9" key="1">
    <citation type="submission" date="2023-08" db="EMBL/GenBank/DDBJ databases">
        <title>Annotated Genome Sequence of Vanrija albida AlHP1.</title>
        <authorList>
            <person name="Herzog R."/>
        </authorList>
    </citation>
    <scope>NUCLEOTIDE SEQUENCE [LARGE SCALE GENOMIC DNA]</scope>
    <source>
        <strain evidence="8 9">AlHP1</strain>
    </source>
</reference>
<dbReference type="RefSeq" id="XP_069208614.1">
    <property type="nucleotide sequence ID" value="XM_069353972.1"/>
</dbReference>
<feature type="compositionally biased region" description="Low complexity" evidence="5">
    <location>
        <begin position="897"/>
        <end position="914"/>
    </location>
</feature>
<dbReference type="PANTHER" id="PTHR10943:SF2">
    <property type="entry name" value="26S PROTEASOME NON-ATPASE REGULATORY SUBUNIT 1"/>
    <property type="match status" value="1"/>
</dbReference>